<protein>
    <submittedName>
        <fullName evidence="1">Uncharacterized protein</fullName>
    </submittedName>
</protein>
<evidence type="ECO:0000313" key="2">
    <source>
        <dbReference type="Proteomes" id="UP001060215"/>
    </source>
</evidence>
<comment type="caution">
    <text evidence="1">The sequence shown here is derived from an EMBL/GenBank/DDBJ whole genome shotgun (WGS) entry which is preliminary data.</text>
</comment>
<dbReference type="EMBL" id="CM045769">
    <property type="protein sequence ID" value="KAI7994458.1"/>
    <property type="molecule type" value="Genomic_DNA"/>
</dbReference>
<proteinExistence type="predicted"/>
<dbReference type="Proteomes" id="UP001060215">
    <property type="component" value="Chromosome 12"/>
</dbReference>
<reference evidence="1 2" key="1">
    <citation type="journal article" date="2022" name="Plant J.">
        <title>Chromosome-level genome of Camellia lanceoleosa provides a valuable resource for understanding genome evolution and self-incompatibility.</title>
        <authorList>
            <person name="Gong W."/>
            <person name="Xiao S."/>
            <person name="Wang L."/>
            <person name="Liao Z."/>
            <person name="Chang Y."/>
            <person name="Mo W."/>
            <person name="Hu G."/>
            <person name="Li W."/>
            <person name="Zhao G."/>
            <person name="Zhu H."/>
            <person name="Hu X."/>
            <person name="Ji K."/>
            <person name="Xiang X."/>
            <person name="Song Q."/>
            <person name="Yuan D."/>
            <person name="Jin S."/>
            <person name="Zhang L."/>
        </authorList>
    </citation>
    <scope>NUCLEOTIDE SEQUENCE [LARGE SCALE GENOMIC DNA]</scope>
    <source>
        <strain evidence="1">SQ_2022a</strain>
    </source>
</reference>
<gene>
    <name evidence="1" type="ORF">LOK49_LG11G01229</name>
</gene>
<evidence type="ECO:0000313" key="1">
    <source>
        <dbReference type="EMBL" id="KAI7994458.1"/>
    </source>
</evidence>
<name>A0ACC0G1G8_9ERIC</name>
<sequence>MGEISPFSVVLVPSSVFPQASSASPESKSATNLARTLSRTISVFSSSAILFGKMGNERSFAKRNVNLDNKEKLVIEGQQTNNNNWMLNRIKSTYSRVYHIKSVSVLPTIDENSVNNLNKDLEVTSLRLSSRQISLLLSLDWAQSISPTNMPGNYEAIAYTYNLVLLFSRGKLFRCHLSAPLVARKQVDLFLHLVEDCKLQAVDSGSPFPKTIYGSKEDDSSASKSLSEIKITED</sequence>
<organism evidence="1 2">
    <name type="scientific">Camellia lanceoleosa</name>
    <dbReference type="NCBI Taxonomy" id="1840588"/>
    <lineage>
        <taxon>Eukaryota</taxon>
        <taxon>Viridiplantae</taxon>
        <taxon>Streptophyta</taxon>
        <taxon>Embryophyta</taxon>
        <taxon>Tracheophyta</taxon>
        <taxon>Spermatophyta</taxon>
        <taxon>Magnoliopsida</taxon>
        <taxon>eudicotyledons</taxon>
        <taxon>Gunneridae</taxon>
        <taxon>Pentapetalae</taxon>
        <taxon>asterids</taxon>
        <taxon>Ericales</taxon>
        <taxon>Theaceae</taxon>
        <taxon>Camellia</taxon>
    </lineage>
</organism>
<accession>A0ACC0G1G8</accession>
<keyword evidence="2" id="KW-1185">Reference proteome</keyword>